<dbReference type="GO" id="GO:0003677">
    <property type="term" value="F:DNA binding"/>
    <property type="evidence" value="ECO:0007669"/>
    <property type="project" value="UniProtKB-UniRule"/>
</dbReference>
<evidence type="ECO:0000313" key="7">
    <source>
        <dbReference type="EMBL" id="OIQ55873.1"/>
    </source>
</evidence>
<evidence type="ECO:0000256" key="6">
    <source>
        <dbReference type="RuleBase" id="RU365089"/>
    </source>
</evidence>
<evidence type="ECO:0000256" key="3">
    <source>
        <dbReference type="ARBA" id="ARBA00022578"/>
    </source>
</evidence>
<evidence type="ECO:0000256" key="4">
    <source>
        <dbReference type="ARBA" id="ARBA00023125"/>
    </source>
</evidence>
<comment type="similarity">
    <text evidence="2 6">Belongs to the transposase mutator family.</text>
</comment>
<comment type="function">
    <text evidence="1 6">Required for the transposition of the insertion element.</text>
</comment>
<dbReference type="PANTHER" id="PTHR33217:SF8">
    <property type="entry name" value="MUTATOR FAMILY TRANSPOSASE"/>
    <property type="match status" value="1"/>
</dbReference>
<dbReference type="PANTHER" id="PTHR33217">
    <property type="entry name" value="TRANSPOSASE FOR INSERTION SEQUENCE ELEMENT IS1081"/>
    <property type="match status" value="1"/>
</dbReference>
<evidence type="ECO:0000313" key="8">
    <source>
        <dbReference type="Proteomes" id="UP000182811"/>
    </source>
</evidence>
<evidence type="ECO:0000256" key="5">
    <source>
        <dbReference type="ARBA" id="ARBA00023172"/>
    </source>
</evidence>
<keyword evidence="5 6" id="KW-0233">DNA recombination</keyword>
<accession>A0A1J5NA35</accession>
<reference evidence="7 8" key="1">
    <citation type="submission" date="2016-08" db="EMBL/GenBank/DDBJ databases">
        <title>Genome-based comparison of Moorella thermoacetic strains.</title>
        <authorList>
            <person name="Poehlein A."/>
            <person name="Bengelsdorf F.R."/>
            <person name="Esser C."/>
            <person name="Duerre P."/>
            <person name="Daniel R."/>
        </authorList>
    </citation>
    <scope>NUCLEOTIDE SEQUENCE [LARGE SCALE GENOMIC DNA]</scope>
    <source>
        <strain evidence="7 8">DSM 21394</strain>
    </source>
</reference>
<dbReference type="EMBL" id="MDDC01000024">
    <property type="protein sequence ID" value="OIQ55873.1"/>
    <property type="molecule type" value="Genomic_DNA"/>
</dbReference>
<dbReference type="Proteomes" id="UP000182811">
    <property type="component" value="Unassembled WGS sequence"/>
</dbReference>
<dbReference type="InterPro" id="IPR001207">
    <property type="entry name" value="Transposase_mutator"/>
</dbReference>
<dbReference type="GO" id="GO:0006313">
    <property type="term" value="P:DNA transposition"/>
    <property type="evidence" value="ECO:0007669"/>
    <property type="project" value="UniProtKB-UniRule"/>
</dbReference>
<dbReference type="GO" id="GO:0004803">
    <property type="term" value="F:transposase activity"/>
    <property type="evidence" value="ECO:0007669"/>
    <property type="project" value="UniProtKB-UniRule"/>
</dbReference>
<protein>
    <recommendedName>
        <fullName evidence="6">Mutator family transposase</fullName>
    </recommendedName>
</protein>
<dbReference type="Pfam" id="PF00872">
    <property type="entry name" value="Transposase_mut"/>
    <property type="match status" value="1"/>
</dbReference>
<gene>
    <name evidence="7" type="ORF">MOTE_23730</name>
</gene>
<keyword evidence="6" id="KW-0814">Transposable element</keyword>
<comment type="caution">
    <text evidence="7">The sequence shown here is derived from an EMBL/GenBank/DDBJ whole genome shotgun (WGS) entry which is preliminary data.</text>
</comment>
<dbReference type="AlphaFoldDB" id="A0A1J5NA35"/>
<evidence type="ECO:0000256" key="1">
    <source>
        <dbReference type="ARBA" id="ARBA00002190"/>
    </source>
</evidence>
<sequence>MYAKGMSTQDIQEHLQRIYGFEASPTLISNITDKILPIIREWQNRPLQPVYAFVFIDAVHYTVRQDGQVLKKAVYVVIGINLESKKDVLGIWIVETESARFWLSVLSDLKNRGVEDILIISAANLTGISEAIKATFPEADIQWTSPGK</sequence>
<keyword evidence="3 6" id="KW-0815">Transposition</keyword>
<organism evidence="7 8">
    <name type="scientific">Neomoorella thermoacetica</name>
    <name type="common">Clostridium thermoaceticum</name>
    <dbReference type="NCBI Taxonomy" id="1525"/>
    <lineage>
        <taxon>Bacteria</taxon>
        <taxon>Bacillati</taxon>
        <taxon>Bacillota</taxon>
        <taxon>Clostridia</taxon>
        <taxon>Neomoorellales</taxon>
        <taxon>Neomoorellaceae</taxon>
        <taxon>Neomoorella</taxon>
    </lineage>
</organism>
<evidence type="ECO:0000256" key="2">
    <source>
        <dbReference type="ARBA" id="ARBA00010961"/>
    </source>
</evidence>
<keyword evidence="4 6" id="KW-0238">DNA-binding</keyword>
<name>A0A1J5NA35_NEOTH</name>
<proteinExistence type="inferred from homology"/>